<dbReference type="PANTHER" id="PTHR33055">
    <property type="entry name" value="TRANSPOSASE FOR INSERTION SEQUENCE ELEMENT IS1111A"/>
    <property type="match status" value="1"/>
</dbReference>
<accession>A0A443IJR9</accession>
<feature type="domain" description="Transposase IS116/IS110/IS902 C-terminal" evidence="2">
    <location>
        <begin position="213"/>
        <end position="290"/>
    </location>
</feature>
<dbReference type="RefSeq" id="WP_128271041.1">
    <property type="nucleotide sequence ID" value="NZ_SAUW01000047.1"/>
</dbReference>
<dbReference type="AlphaFoldDB" id="A0A443IJR9"/>
<reference evidence="3 4" key="2">
    <citation type="submission" date="2019-01" db="EMBL/GenBank/DDBJ databases">
        <authorList>
            <person name="Li Y."/>
        </authorList>
    </citation>
    <scope>NUCLEOTIDE SEQUENCE [LARGE SCALE GENOMIC DNA]</scope>
    <source>
        <strain evidence="3 4">2D-5</strain>
    </source>
</reference>
<name>A0A443IJR9_9RHOB</name>
<evidence type="ECO:0000313" key="4">
    <source>
        <dbReference type="Proteomes" id="UP000285710"/>
    </source>
</evidence>
<evidence type="ECO:0000259" key="1">
    <source>
        <dbReference type="Pfam" id="PF01548"/>
    </source>
</evidence>
<dbReference type="GO" id="GO:0004803">
    <property type="term" value="F:transposase activity"/>
    <property type="evidence" value="ECO:0007669"/>
    <property type="project" value="InterPro"/>
</dbReference>
<dbReference type="Pfam" id="PF01548">
    <property type="entry name" value="DEDD_Tnp_IS110"/>
    <property type="match status" value="1"/>
</dbReference>
<feature type="domain" description="Transposase IS110-like N-terminal" evidence="1">
    <location>
        <begin position="5"/>
        <end position="150"/>
    </location>
</feature>
<dbReference type="InterPro" id="IPR003346">
    <property type="entry name" value="Transposase_20"/>
</dbReference>
<keyword evidence="4" id="KW-1185">Reference proteome</keyword>
<dbReference type="InterPro" id="IPR047650">
    <property type="entry name" value="Transpos_IS110"/>
</dbReference>
<sequence>MEFFVGLDVSLDETHFCVVDEGGRIVKEGRCPSEPAALARSIRHKGRRIEHVGLETGGLSQWLFEGLTREGFSVSVMEARHVRAAFAAMRVKTDRNDARGIAQLVRLGWFKRVHVKSMDAQETRALLTMRAFLVEKVTATENSLRAALRNFGLKMGAVTRRTWEARARELAMGQEMLEQIVEAMLRVRRLLLVELEAVEARLLAQAKADPVTRLLMTAPGVGVVVALSFRSAVDDPVRFRRTRDVGSWLGLTPRRWQSGKTDIVGRITKGGDARVRTMLFEAATTLLGRVRLMSPLKAWGLRIAKRTCMKKAIVAVARKLATMLLAMWKSGTAFWATKREPASAQDFAPV</sequence>
<comment type="caution">
    <text evidence="3">The sequence shown here is derived from an EMBL/GenBank/DDBJ whole genome shotgun (WGS) entry which is preliminary data.</text>
</comment>
<evidence type="ECO:0000313" key="3">
    <source>
        <dbReference type="EMBL" id="RWR04710.1"/>
    </source>
</evidence>
<dbReference type="Pfam" id="PF02371">
    <property type="entry name" value="Transposase_20"/>
    <property type="match status" value="1"/>
</dbReference>
<gene>
    <name evidence="3" type="ORF">D2T33_20820</name>
</gene>
<dbReference type="Proteomes" id="UP000285710">
    <property type="component" value="Unassembled WGS sequence"/>
</dbReference>
<proteinExistence type="predicted"/>
<dbReference type="GO" id="GO:0006313">
    <property type="term" value="P:DNA transposition"/>
    <property type="evidence" value="ECO:0007669"/>
    <property type="project" value="InterPro"/>
</dbReference>
<dbReference type="NCBIfam" id="NF033542">
    <property type="entry name" value="transpos_IS110"/>
    <property type="match status" value="1"/>
</dbReference>
<evidence type="ECO:0000259" key="2">
    <source>
        <dbReference type="Pfam" id="PF02371"/>
    </source>
</evidence>
<dbReference type="GO" id="GO:0003677">
    <property type="term" value="F:DNA binding"/>
    <property type="evidence" value="ECO:0007669"/>
    <property type="project" value="InterPro"/>
</dbReference>
<dbReference type="InterPro" id="IPR002525">
    <property type="entry name" value="Transp_IS110-like_N"/>
</dbReference>
<dbReference type="PANTHER" id="PTHR33055:SF3">
    <property type="entry name" value="PUTATIVE TRANSPOSASE FOR IS117-RELATED"/>
    <property type="match status" value="1"/>
</dbReference>
<dbReference type="EMBL" id="SAUW01000047">
    <property type="protein sequence ID" value="RWR04710.1"/>
    <property type="molecule type" value="Genomic_DNA"/>
</dbReference>
<organism evidence="3 4">
    <name type="scientific">Paenirhodobacter populi</name>
    <dbReference type="NCBI Taxonomy" id="2306993"/>
    <lineage>
        <taxon>Bacteria</taxon>
        <taxon>Pseudomonadati</taxon>
        <taxon>Pseudomonadota</taxon>
        <taxon>Alphaproteobacteria</taxon>
        <taxon>Rhodobacterales</taxon>
        <taxon>Rhodobacter group</taxon>
        <taxon>Paenirhodobacter</taxon>
    </lineage>
</organism>
<reference evidence="3 4" key="1">
    <citation type="submission" date="2019-01" db="EMBL/GenBank/DDBJ databases">
        <title>Sinorhodobacter populi sp. nov. isolated from the symptomatic bark tissue of Populus euramericana canker.</title>
        <authorList>
            <person name="Xu G."/>
        </authorList>
    </citation>
    <scope>NUCLEOTIDE SEQUENCE [LARGE SCALE GENOMIC DNA]</scope>
    <source>
        <strain evidence="3 4">2D-5</strain>
    </source>
</reference>
<protein>
    <submittedName>
        <fullName evidence="3">IS110 family transposase</fullName>
    </submittedName>
</protein>